<name>A0AAN8ZWU6_HALRR</name>
<organism evidence="1 2">
    <name type="scientific">Halocaridina rubra</name>
    <name type="common">Hawaiian red shrimp</name>
    <dbReference type="NCBI Taxonomy" id="373956"/>
    <lineage>
        <taxon>Eukaryota</taxon>
        <taxon>Metazoa</taxon>
        <taxon>Ecdysozoa</taxon>
        <taxon>Arthropoda</taxon>
        <taxon>Crustacea</taxon>
        <taxon>Multicrustacea</taxon>
        <taxon>Malacostraca</taxon>
        <taxon>Eumalacostraca</taxon>
        <taxon>Eucarida</taxon>
        <taxon>Decapoda</taxon>
        <taxon>Pleocyemata</taxon>
        <taxon>Caridea</taxon>
        <taxon>Atyoidea</taxon>
        <taxon>Atyidae</taxon>
        <taxon>Halocaridina</taxon>
    </lineage>
</organism>
<sequence length="64" mass="7223">NGDTAKTFVLRGDMPFASKWCPSWSMVDALKVIFIEADDKSIFFDAAKLFVEVKKLVADIFGEY</sequence>
<evidence type="ECO:0000313" key="1">
    <source>
        <dbReference type="EMBL" id="KAK7071691.1"/>
    </source>
</evidence>
<comment type="caution">
    <text evidence="1">The sequence shown here is derived from an EMBL/GenBank/DDBJ whole genome shotgun (WGS) entry which is preliminary data.</text>
</comment>
<protein>
    <submittedName>
        <fullName evidence="1">Uncharacterized protein</fullName>
    </submittedName>
</protein>
<dbReference type="EMBL" id="JAXCGZ010014059">
    <property type="protein sequence ID" value="KAK7071691.1"/>
    <property type="molecule type" value="Genomic_DNA"/>
</dbReference>
<evidence type="ECO:0000313" key="2">
    <source>
        <dbReference type="Proteomes" id="UP001381693"/>
    </source>
</evidence>
<dbReference type="AlphaFoldDB" id="A0AAN8ZWU6"/>
<accession>A0AAN8ZWU6</accession>
<dbReference type="Proteomes" id="UP001381693">
    <property type="component" value="Unassembled WGS sequence"/>
</dbReference>
<gene>
    <name evidence="1" type="ORF">SK128_007970</name>
</gene>
<keyword evidence="2" id="KW-1185">Reference proteome</keyword>
<feature type="non-terminal residue" evidence="1">
    <location>
        <position position="1"/>
    </location>
</feature>
<proteinExistence type="predicted"/>
<reference evidence="1 2" key="1">
    <citation type="submission" date="2023-11" db="EMBL/GenBank/DDBJ databases">
        <title>Halocaridina rubra genome assembly.</title>
        <authorList>
            <person name="Smith C."/>
        </authorList>
    </citation>
    <scope>NUCLEOTIDE SEQUENCE [LARGE SCALE GENOMIC DNA]</scope>
    <source>
        <strain evidence="1">EP-1</strain>
        <tissue evidence="1">Whole</tissue>
    </source>
</reference>